<keyword evidence="2" id="KW-1185">Reference proteome</keyword>
<name>A0ABU9RGF7_9BURK</name>
<accession>A0ABU9RGF7</accession>
<proteinExistence type="predicted"/>
<organism evidence="1 2">
    <name type="scientific">Paraburkholderia azotifigens</name>
    <dbReference type="NCBI Taxonomy" id="2057004"/>
    <lineage>
        <taxon>Bacteria</taxon>
        <taxon>Pseudomonadati</taxon>
        <taxon>Pseudomonadota</taxon>
        <taxon>Betaproteobacteria</taxon>
        <taxon>Burkholderiales</taxon>
        <taxon>Burkholderiaceae</taxon>
        <taxon>Paraburkholderia</taxon>
    </lineage>
</organism>
<gene>
    <name evidence="1" type="ORF">V4C56_41825</name>
</gene>
<evidence type="ECO:0000313" key="1">
    <source>
        <dbReference type="EMBL" id="MEM5346151.1"/>
    </source>
</evidence>
<evidence type="ECO:0000313" key="2">
    <source>
        <dbReference type="Proteomes" id="UP001481677"/>
    </source>
</evidence>
<comment type="caution">
    <text evidence="1">The sequence shown here is derived from an EMBL/GenBank/DDBJ whole genome shotgun (WGS) entry which is preliminary data.</text>
</comment>
<dbReference type="Proteomes" id="UP001481677">
    <property type="component" value="Unassembled WGS sequence"/>
</dbReference>
<protein>
    <submittedName>
        <fullName evidence="1">Uncharacterized protein</fullName>
    </submittedName>
</protein>
<reference evidence="1 2" key="1">
    <citation type="submission" date="2024-01" db="EMBL/GenBank/DDBJ databases">
        <title>The diversity of rhizobia nodulating Mimosa spp. in eleven states of Brazil covering several biomes is determined by host plant, location, and edaphic factors.</title>
        <authorList>
            <person name="Rouws L."/>
            <person name="Barauna A."/>
            <person name="Beukes C."/>
            <person name="De Faria S.M."/>
            <person name="Gross E."/>
            <person name="Dos Reis Junior F.B."/>
            <person name="Simon M."/>
            <person name="Maluk M."/>
            <person name="Odee D.W."/>
            <person name="Kenicer G."/>
            <person name="Young J.P.W."/>
            <person name="Reis V.M."/>
            <person name="Zilli J."/>
            <person name="James E.K."/>
        </authorList>
    </citation>
    <scope>NUCLEOTIDE SEQUENCE [LARGE SCALE GENOMIC DNA]</scope>
    <source>
        <strain evidence="1 2">JPY530</strain>
    </source>
</reference>
<dbReference type="EMBL" id="JAZHGA010000067">
    <property type="protein sequence ID" value="MEM5346151.1"/>
    <property type="molecule type" value="Genomic_DNA"/>
</dbReference>
<sequence>MIPHKARPPLREQAATNHRRCILSASPRLATSCFSRRYRQKMHEKDYKGFPVERKLNRGILLLALPLPALREKVKDCGTTNGQPG</sequence>